<comment type="caution">
    <text evidence="7">The sequence shown here is derived from an EMBL/GenBank/DDBJ whole genome shotgun (WGS) entry which is preliminary data.</text>
</comment>
<dbReference type="InterPro" id="IPR009057">
    <property type="entry name" value="Homeodomain-like_sf"/>
</dbReference>
<keyword evidence="8" id="KW-1185">Reference proteome</keyword>
<dbReference type="Gene3D" id="1.10.10.60">
    <property type="entry name" value="Homeodomain-like"/>
    <property type="match status" value="1"/>
</dbReference>
<keyword evidence="1" id="KW-0805">Transcription regulation</keyword>
<feature type="domain" description="HTH tetR-type" evidence="6">
    <location>
        <begin position="23"/>
        <end position="83"/>
    </location>
</feature>
<dbReference type="InterPro" id="IPR050109">
    <property type="entry name" value="HTH-type_TetR-like_transc_reg"/>
</dbReference>
<accession>A0A7W7WLG0</accession>
<proteinExistence type="predicted"/>
<organism evidence="7 8">
    <name type="scientific">Kitasatospora gansuensis</name>
    <dbReference type="NCBI Taxonomy" id="258050"/>
    <lineage>
        <taxon>Bacteria</taxon>
        <taxon>Bacillati</taxon>
        <taxon>Actinomycetota</taxon>
        <taxon>Actinomycetes</taxon>
        <taxon>Kitasatosporales</taxon>
        <taxon>Streptomycetaceae</taxon>
        <taxon>Kitasatospora</taxon>
    </lineage>
</organism>
<dbReference type="GO" id="GO:0003700">
    <property type="term" value="F:DNA-binding transcription factor activity"/>
    <property type="evidence" value="ECO:0007669"/>
    <property type="project" value="TreeGrafter"/>
</dbReference>
<dbReference type="PANTHER" id="PTHR30055">
    <property type="entry name" value="HTH-TYPE TRANSCRIPTIONAL REGULATOR RUTR"/>
    <property type="match status" value="1"/>
</dbReference>
<evidence type="ECO:0000313" key="7">
    <source>
        <dbReference type="EMBL" id="MBB4951421.1"/>
    </source>
</evidence>
<dbReference type="Pfam" id="PF02909">
    <property type="entry name" value="TetR_C_1"/>
    <property type="match status" value="1"/>
</dbReference>
<dbReference type="InterPro" id="IPR004111">
    <property type="entry name" value="Repressor_TetR_C"/>
</dbReference>
<dbReference type="InterPro" id="IPR036271">
    <property type="entry name" value="Tet_transcr_reg_TetR-rel_C_sf"/>
</dbReference>
<dbReference type="InterPro" id="IPR001647">
    <property type="entry name" value="HTH_TetR"/>
</dbReference>
<dbReference type="GO" id="GO:0000976">
    <property type="term" value="F:transcription cis-regulatory region binding"/>
    <property type="evidence" value="ECO:0007669"/>
    <property type="project" value="TreeGrafter"/>
</dbReference>
<evidence type="ECO:0000259" key="6">
    <source>
        <dbReference type="PROSITE" id="PS50977"/>
    </source>
</evidence>
<feature type="DNA-binding region" description="H-T-H motif" evidence="4">
    <location>
        <begin position="46"/>
        <end position="65"/>
    </location>
</feature>
<name>A0A7W7WLG0_9ACTN</name>
<keyword evidence="2 4" id="KW-0238">DNA-binding</keyword>
<sequence length="274" mass="29108">MTEPSTHSIWLRPERAGRGPTPTFDRDRIAAAGIALADADGLPAVTMRAVAVALGAGPASLYRYVATRDELLELMIDQVNGEISYDALGSEYWLDDLLALAQQSRSVYLAHPWLLDATAARTPVGPHAVTYLEHALAALADVDVSPRTKLEAIAILNAVVSTLTRAEVLQRLAGQTVPQWQQAQAEYLTQVALAGHHPHLATALTGQAPEAEDSSEALFDRILTRVLTGLLQPEDIGATSVGGRAKVEPPAASPDSTTTSLTAHDAPPLTNDHL</sequence>
<feature type="region of interest" description="Disordered" evidence="5">
    <location>
        <begin position="239"/>
        <end position="274"/>
    </location>
</feature>
<dbReference type="RefSeq" id="WP_184923357.1">
    <property type="nucleotide sequence ID" value="NZ_JACHJR010000001.1"/>
</dbReference>
<dbReference type="GO" id="GO:0045892">
    <property type="term" value="P:negative regulation of DNA-templated transcription"/>
    <property type="evidence" value="ECO:0007669"/>
    <property type="project" value="InterPro"/>
</dbReference>
<dbReference type="Gene3D" id="1.10.357.10">
    <property type="entry name" value="Tetracycline Repressor, domain 2"/>
    <property type="match status" value="1"/>
</dbReference>
<evidence type="ECO:0000256" key="3">
    <source>
        <dbReference type="ARBA" id="ARBA00023163"/>
    </source>
</evidence>
<dbReference type="PROSITE" id="PS50977">
    <property type="entry name" value="HTH_TETR_2"/>
    <property type="match status" value="1"/>
</dbReference>
<gene>
    <name evidence="7" type="ORF">F4556_006956</name>
</gene>
<reference evidence="7 8" key="1">
    <citation type="submission" date="2020-08" db="EMBL/GenBank/DDBJ databases">
        <title>Sequencing the genomes of 1000 actinobacteria strains.</title>
        <authorList>
            <person name="Klenk H.-P."/>
        </authorList>
    </citation>
    <scope>NUCLEOTIDE SEQUENCE [LARGE SCALE GENOMIC DNA]</scope>
    <source>
        <strain evidence="7 8">DSM 44786</strain>
    </source>
</reference>
<dbReference type="EMBL" id="JACHJR010000001">
    <property type="protein sequence ID" value="MBB4951421.1"/>
    <property type="molecule type" value="Genomic_DNA"/>
</dbReference>
<dbReference type="PANTHER" id="PTHR30055:SF151">
    <property type="entry name" value="TRANSCRIPTIONAL REGULATORY PROTEIN"/>
    <property type="match status" value="1"/>
</dbReference>
<dbReference type="SUPFAM" id="SSF46689">
    <property type="entry name" value="Homeodomain-like"/>
    <property type="match status" value="1"/>
</dbReference>
<dbReference type="Proteomes" id="UP000573327">
    <property type="component" value="Unassembled WGS sequence"/>
</dbReference>
<evidence type="ECO:0000256" key="5">
    <source>
        <dbReference type="SAM" id="MobiDB-lite"/>
    </source>
</evidence>
<evidence type="ECO:0000256" key="4">
    <source>
        <dbReference type="PROSITE-ProRule" id="PRU00335"/>
    </source>
</evidence>
<feature type="region of interest" description="Disordered" evidence="5">
    <location>
        <begin position="1"/>
        <end position="22"/>
    </location>
</feature>
<dbReference type="AlphaFoldDB" id="A0A7W7WLG0"/>
<keyword evidence="3" id="KW-0804">Transcription</keyword>
<evidence type="ECO:0000313" key="8">
    <source>
        <dbReference type="Proteomes" id="UP000573327"/>
    </source>
</evidence>
<protein>
    <submittedName>
        <fullName evidence="7">AcrR family transcriptional regulator</fullName>
    </submittedName>
</protein>
<dbReference type="Pfam" id="PF00440">
    <property type="entry name" value="TetR_N"/>
    <property type="match status" value="1"/>
</dbReference>
<evidence type="ECO:0000256" key="2">
    <source>
        <dbReference type="ARBA" id="ARBA00023125"/>
    </source>
</evidence>
<dbReference type="SUPFAM" id="SSF48498">
    <property type="entry name" value="Tetracyclin repressor-like, C-terminal domain"/>
    <property type="match status" value="1"/>
</dbReference>
<evidence type="ECO:0000256" key="1">
    <source>
        <dbReference type="ARBA" id="ARBA00023015"/>
    </source>
</evidence>